<evidence type="ECO:0000256" key="5">
    <source>
        <dbReference type="ARBA" id="ARBA00022801"/>
    </source>
</evidence>
<keyword evidence="4 7" id="KW-0547">Nucleotide-binding</keyword>
<dbReference type="CDD" id="cd17872">
    <property type="entry name" value="GPN3"/>
    <property type="match status" value="1"/>
</dbReference>
<comment type="function">
    <text evidence="1">Small GTPase required for proper localization of RNA polymerase II (RNAPII). May act at an RNAP assembly step prior to nuclear import.</text>
</comment>
<dbReference type="GO" id="GO:0005525">
    <property type="term" value="F:GTP binding"/>
    <property type="evidence" value="ECO:0007669"/>
    <property type="project" value="UniProtKB-KW"/>
</dbReference>
<protein>
    <recommendedName>
        <fullName evidence="3 7">GPN-loop GTPase 3</fullName>
    </recommendedName>
</protein>
<name>T1KN24_TETUR</name>
<accession>T1KN24</accession>
<dbReference type="OMA" id="LYTHMTV"/>
<gene>
    <name evidence="8" type="primary">107365478</name>
</gene>
<evidence type="ECO:0000256" key="4">
    <source>
        <dbReference type="ARBA" id="ARBA00022741"/>
    </source>
</evidence>
<evidence type="ECO:0000256" key="1">
    <source>
        <dbReference type="ARBA" id="ARBA00002411"/>
    </source>
</evidence>
<keyword evidence="5 7" id="KW-0378">Hydrolase</keyword>
<evidence type="ECO:0000256" key="2">
    <source>
        <dbReference type="ARBA" id="ARBA00005290"/>
    </source>
</evidence>
<dbReference type="Proteomes" id="UP000015104">
    <property type="component" value="Unassembled WGS sequence"/>
</dbReference>
<comment type="subunit">
    <text evidence="7">Binds to RNA polymerase II (RNAPII).</text>
</comment>
<keyword evidence="6 7" id="KW-0342">GTP-binding</keyword>
<dbReference type="KEGG" id="tut:107365478"/>
<reference evidence="9" key="1">
    <citation type="submission" date="2011-08" db="EMBL/GenBank/DDBJ databases">
        <authorList>
            <person name="Rombauts S."/>
        </authorList>
    </citation>
    <scope>NUCLEOTIDE SEQUENCE</scope>
    <source>
        <strain evidence="9">London</strain>
    </source>
</reference>
<evidence type="ECO:0000256" key="6">
    <source>
        <dbReference type="ARBA" id="ARBA00023134"/>
    </source>
</evidence>
<evidence type="ECO:0000313" key="9">
    <source>
        <dbReference type="Proteomes" id="UP000015104"/>
    </source>
</evidence>
<dbReference type="PANTHER" id="PTHR21231">
    <property type="entry name" value="XPA-BINDING PROTEIN 1-RELATED"/>
    <property type="match status" value="1"/>
</dbReference>
<organism evidence="8 9">
    <name type="scientific">Tetranychus urticae</name>
    <name type="common">Two-spotted spider mite</name>
    <dbReference type="NCBI Taxonomy" id="32264"/>
    <lineage>
        <taxon>Eukaryota</taxon>
        <taxon>Metazoa</taxon>
        <taxon>Ecdysozoa</taxon>
        <taxon>Arthropoda</taxon>
        <taxon>Chelicerata</taxon>
        <taxon>Arachnida</taxon>
        <taxon>Acari</taxon>
        <taxon>Acariformes</taxon>
        <taxon>Trombidiformes</taxon>
        <taxon>Prostigmata</taxon>
        <taxon>Eleutherengona</taxon>
        <taxon>Raphignathae</taxon>
        <taxon>Tetranychoidea</taxon>
        <taxon>Tetranychidae</taxon>
        <taxon>Tetranychus</taxon>
    </lineage>
</organism>
<dbReference type="GO" id="GO:0003924">
    <property type="term" value="F:GTPase activity"/>
    <property type="evidence" value="ECO:0007669"/>
    <property type="project" value="TreeGrafter"/>
</dbReference>
<dbReference type="InterPro" id="IPR027417">
    <property type="entry name" value="P-loop_NTPase"/>
</dbReference>
<comment type="function">
    <text evidence="7">Small GTPase required for proper nuclear import of RNA polymerase II and III (RNAPII and RNAPIII). May act at an RNAP assembly step prior to nuclear import.</text>
</comment>
<dbReference type="OrthoDB" id="5839at2759"/>
<keyword evidence="9" id="KW-1185">Reference proteome</keyword>
<dbReference type="Gene3D" id="3.40.50.300">
    <property type="entry name" value="P-loop containing nucleotide triphosphate hydrolases"/>
    <property type="match status" value="1"/>
</dbReference>
<dbReference type="Pfam" id="PF03029">
    <property type="entry name" value="ATP_bind_1"/>
    <property type="match status" value="1"/>
</dbReference>
<dbReference type="HOGENOM" id="CLU_037460_0_0_1"/>
<dbReference type="AlphaFoldDB" id="T1KN24"/>
<dbReference type="STRING" id="32264.T1KN24"/>
<dbReference type="SUPFAM" id="SSF52540">
    <property type="entry name" value="P-loop containing nucleoside triphosphate hydrolases"/>
    <property type="match status" value="1"/>
</dbReference>
<dbReference type="eggNOG" id="KOG1534">
    <property type="taxonomic scope" value="Eukaryota"/>
</dbReference>
<reference evidence="8" key="2">
    <citation type="submission" date="2015-06" db="UniProtKB">
        <authorList>
            <consortium name="EnsemblMetazoa"/>
        </authorList>
    </citation>
    <scope>IDENTIFICATION</scope>
</reference>
<evidence type="ECO:0000313" key="8">
    <source>
        <dbReference type="EnsemblMetazoa" id="tetur15g03720.1"/>
    </source>
</evidence>
<comment type="similarity">
    <text evidence="2 7">Belongs to the GPN-loop GTPase family.</text>
</comment>
<evidence type="ECO:0000256" key="7">
    <source>
        <dbReference type="RuleBase" id="RU365059"/>
    </source>
</evidence>
<dbReference type="EnsemblMetazoa" id="tetur15g03720.1">
    <property type="protein sequence ID" value="tetur15g03720.1"/>
    <property type="gene ID" value="tetur15g03720"/>
</dbReference>
<dbReference type="InterPro" id="IPR030228">
    <property type="entry name" value="Gpn3"/>
</dbReference>
<dbReference type="EMBL" id="CAEY01000249">
    <property type="status" value="NOT_ANNOTATED_CDS"/>
    <property type="molecule type" value="Genomic_DNA"/>
</dbReference>
<dbReference type="PANTHER" id="PTHR21231:SF7">
    <property type="entry name" value="GPN-LOOP GTPASE 3"/>
    <property type="match status" value="1"/>
</dbReference>
<evidence type="ECO:0000256" key="3">
    <source>
        <dbReference type="ARBA" id="ARBA00014587"/>
    </source>
</evidence>
<sequence length="274" mass="31199">MRFGQLVLGPAGSGKSTYCSAVVKHCEALRRKAHVINLDPAAEHFEYEPIIDIREIIQAADPMEDEDLHLGPNGALIYCMEEFMNNLDWLQERLEEGDEEYILFDIPGQIELFTHFDIIARLVRFLKENLDFRLCGVFLLDAQFVTDLGKFFSGSFASLATMINLEVSFVSLLSKTDLLSEAQRNDLDNFFDLGPELLQGDDFLNSEWAAKYRQLTMAIASVLDEYSLVKFLPFNINEEELISDALVVIDDVLQWAEEQDVKINDFDPPENAND</sequence>
<dbReference type="InterPro" id="IPR004130">
    <property type="entry name" value="Gpn"/>
</dbReference>
<proteinExistence type="inferred from homology"/>